<feature type="transmembrane region" description="Helical" evidence="1">
    <location>
        <begin position="75"/>
        <end position="93"/>
    </location>
</feature>
<keyword evidence="1" id="KW-0472">Membrane</keyword>
<dbReference type="EMBL" id="FPKU01000002">
    <property type="protein sequence ID" value="SFZ85690.1"/>
    <property type="molecule type" value="Genomic_DNA"/>
</dbReference>
<dbReference type="PANTHER" id="PTHR34703:SF1">
    <property type="entry name" value="ANTIPORTER SUBUNIT MNHG2-RELATED"/>
    <property type="match status" value="1"/>
</dbReference>
<evidence type="ECO:0000256" key="1">
    <source>
        <dbReference type="SAM" id="Phobius"/>
    </source>
</evidence>
<dbReference type="Pfam" id="PF03334">
    <property type="entry name" value="PhaG_MnhG_YufB"/>
    <property type="match status" value="1"/>
</dbReference>
<dbReference type="NCBIfam" id="TIGR01300">
    <property type="entry name" value="CPA3_mnhG_phaG"/>
    <property type="match status" value="1"/>
</dbReference>
<protein>
    <submittedName>
        <fullName evidence="2">Multicomponent K+:H+ antiporter subunit G</fullName>
    </submittedName>
</protein>
<keyword evidence="1" id="KW-0812">Transmembrane</keyword>
<dbReference type="RefSeq" id="WP_072344246.1">
    <property type="nucleotide sequence ID" value="NZ_FPKU01000002.1"/>
</dbReference>
<dbReference type="AlphaFoldDB" id="A0A1K2HZY4"/>
<accession>A0A1K2HZY4</accession>
<dbReference type="GO" id="GO:0015385">
    <property type="term" value="F:sodium:proton antiporter activity"/>
    <property type="evidence" value="ECO:0007669"/>
    <property type="project" value="TreeGrafter"/>
</dbReference>
<proteinExistence type="predicted"/>
<gene>
    <name evidence="2" type="ORF">SAMN02983003_2858</name>
</gene>
<evidence type="ECO:0000313" key="3">
    <source>
        <dbReference type="Proteomes" id="UP000183447"/>
    </source>
</evidence>
<evidence type="ECO:0000313" key="2">
    <source>
        <dbReference type="EMBL" id="SFZ85690.1"/>
    </source>
</evidence>
<dbReference type="OrthoDB" id="4427992at2"/>
<keyword evidence="3" id="KW-1185">Reference proteome</keyword>
<keyword evidence="1" id="KW-1133">Transmembrane helix</keyword>
<reference evidence="2 3" key="1">
    <citation type="submission" date="2016-11" db="EMBL/GenBank/DDBJ databases">
        <authorList>
            <person name="Jaros S."/>
            <person name="Januszkiewicz K."/>
            <person name="Wedrychowicz H."/>
        </authorList>
    </citation>
    <scope>NUCLEOTIDE SEQUENCE [LARGE SCALE GENOMIC DNA]</scope>
    <source>
        <strain evidence="2 3">ATCC 23634</strain>
    </source>
</reference>
<feature type="transmembrane region" description="Helical" evidence="1">
    <location>
        <begin position="44"/>
        <end position="63"/>
    </location>
</feature>
<feature type="transmembrane region" description="Helical" evidence="1">
    <location>
        <begin position="6"/>
        <end position="32"/>
    </location>
</feature>
<dbReference type="InterPro" id="IPR005133">
    <property type="entry name" value="PhaG_MnhG_YufB"/>
</dbReference>
<name>A0A1K2HZY4_9HYPH</name>
<dbReference type="PANTHER" id="PTHR34703">
    <property type="entry name" value="ANTIPORTER SUBUNIT MNHG2-RELATED"/>
    <property type="match status" value="1"/>
</dbReference>
<dbReference type="Proteomes" id="UP000183447">
    <property type="component" value="Unassembled WGS sequence"/>
</dbReference>
<sequence length="134" mass="14260">MIANLPLWLSILVSAAVVLGSALTLAGCFGLVRLPTFYLRIHAPTMGTSLGGGLILLGSALYFSLTQGRVVFHELAIFVFVTVTTPVTLMLLARATLFRDRVEGGSAVPPSFRKPEPLATEAEMQTGIVETKAD</sequence>
<organism evidence="2 3">
    <name type="scientific">Devosia enhydra</name>
    <dbReference type="NCBI Taxonomy" id="665118"/>
    <lineage>
        <taxon>Bacteria</taxon>
        <taxon>Pseudomonadati</taxon>
        <taxon>Pseudomonadota</taxon>
        <taxon>Alphaproteobacteria</taxon>
        <taxon>Hyphomicrobiales</taxon>
        <taxon>Devosiaceae</taxon>
        <taxon>Devosia</taxon>
    </lineage>
</organism>
<dbReference type="STRING" id="665118.SAMN02983003_2858"/>